<protein>
    <recommendedName>
        <fullName evidence="4">DUF5050 domain-containing protein</fullName>
    </recommendedName>
</protein>
<keyword evidence="1" id="KW-0472">Membrane</keyword>
<gene>
    <name evidence="2" type="ORF">ERS852540_02371</name>
</gene>
<name>A0A175A6P3_9FIRM</name>
<dbReference type="EMBL" id="CZBY01000025">
    <property type="protein sequence ID" value="CUQ91631.1"/>
    <property type="molecule type" value="Genomic_DNA"/>
</dbReference>
<keyword evidence="1" id="KW-0812">Transmembrane</keyword>
<proteinExistence type="predicted"/>
<evidence type="ECO:0000313" key="3">
    <source>
        <dbReference type="Proteomes" id="UP000095662"/>
    </source>
</evidence>
<dbReference type="SUPFAM" id="SSF82171">
    <property type="entry name" value="DPP6 N-terminal domain-like"/>
    <property type="match status" value="1"/>
</dbReference>
<dbReference type="Proteomes" id="UP000095662">
    <property type="component" value="Unassembled WGS sequence"/>
</dbReference>
<organism evidence="2 3">
    <name type="scientific">[Eubacterium] siraeum</name>
    <dbReference type="NCBI Taxonomy" id="39492"/>
    <lineage>
        <taxon>Bacteria</taxon>
        <taxon>Bacillati</taxon>
        <taxon>Bacillota</taxon>
        <taxon>Clostridia</taxon>
        <taxon>Eubacteriales</taxon>
        <taxon>Oscillospiraceae</taxon>
        <taxon>Oscillospiraceae incertae sedis</taxon>
    </lineage>
</organism>
<reference evidence="2 3" key="1">
    <citation type="submission" date="2015-09" db="EMBL/GenBank/DDBJ databases">
        <authorList>
            <consortium name="Pathogen Informatics"/>
        </authorList>
    </citation>
    <scope>NUCLEOTIDE SEQUENCE [LARGE SCALE GENOMIC DNA]</scope>
    <source>
        <strain evidence="2 3">2789STDY5834928</strain>
    </source>
</reference>
<accession>A0A175A6P3</accession>
<feature type="transmembrane region" description="Helical" evidence="1">
    <location>
        <begin position="12"/>
        <end position="32"/>
    </location>
</feature>
<evidence type="ECO:0000256" key="1">
    <source>
        <dbReference type="SAM" id="Phobius"/>
    </source>
</evidence>
<evidence type="ECO:0008006" key="4">
    <source>
        <dbReference type="Google" id="ProtNLM"/>
    </source>
</evidence>
<dbReference type="AlphaFoldDB" id="A0A175A6P3"/>
<keyword evidence="1" id="KW-1133">Transmembrane helix</keyword>
<evidence type="ECO:0000313" key="2">
    <source>
        <dbReference type="EMBL" id="CUQ91631.1"/>
    </source>
</evidence>
<sequence>MKSSEKRIKTLPIIITLSVIAVAIVTIILLLFTNGGDTAGSSGYIMPAKPRFIYSKNNVLYMYDDGTSERMSEDICDKYTLTTDSNRLIYISKGDLWYRDIENKDDKPHKIATDVTAYNVNSDGSKIVYIKENGDIFKGTTDGKTKKVGENCSDSDELFINDSADRIGYFTNDCNFILADVSQGNEIILSELISGDSTVSCSDNLSVIIIEKFYYIDSEPASDIYIYSDNGKIKNVIENAEIVRAYPEKNSMYYTKDGTLYYYEKGESTKIQDNYSYEYYSFELCATDVPVMVIPEGSGFFVVKKDKTEKIKFNLNASCVLIAMREISADGKTLIFTASGDGDSKIYRLDLSDGSDKTPVAIDDDTNVTRITLTGDKKVVYSKTEYGSPMRNIYVDGKLISENADSDNITYLDGSFYYIKNTYGTDEEEPTSVLTINQDGKETAIKDDVSRYCVLDKDNITMICGMKYKDDFHGGTLYLYKDGKIVKIDEEVTSIETAVKRYDKIDLNYYSMQ</sequence>
<dbReference type="OrthoDB" id="2065886at2"/>